<name>L5ME26_MYODS</name>
<dbReference type="EMBL" id="KB101024">
    <property type="protein sequence ID" value="ELK36884.1"/>
    <property type="molecule type" value="Genomic_DNA"/>
</dbReference>
<proteinExistence type="predicted"/>
<reference evidence="3" key="1">
    <citation type="journal article" date="2013" name="Science">
        <title>Comparative analysis of bat genomes provides insight into the evolution of flight and immunity.</title>
        <authorList>
            <person name="Zhang G."/>
            <person name="Cowled C."/>
            <person name="Shi Z."/>
            <person name="Huang Z."/>
            <person name="Bishop-Lilly K.A."/>
            <person name="Fang X."/>
            <person name="Wynne J.W."/>
            <person name="Xiong Z."/>
            <person name="Baker M.L."/>
            <person name="Zhao W."/>
            <person name="Tachedjian M."/>
            <person name="Zhu Y."/>
            <person name="Zhou P."/>
            <person name="Jiang X."/>
            <person name="Ng J."/>
            <person name="Yang L."/>
            <person name="Wu L."/>
            <person name="Xiao J."/>
            <person name="Feng Y."/>
            <person name="Chen Y."/>
            <person name="Sun X."/>
            <person name="Zhang Y."/>
            <person name="Marsh G.A."/>
            <person name="Crameri G."/>
            <person name="Broder C.C."/>
            <person name="Frey K.G."/>
            <person name="Wang L.F."/>
            <person name="Wang J."/>
        </authorList>
    </citation>
    <scope>NUCLEOTIDE SEQUENCE [LARGE SCALE GENOMIC DNA]</scope>
</reference>
<organism evidence="2 3">
    <name type="scientific">Myotis davidii</name>
    <name type="common">David's myotis</name>
    <dbReference type="NCBI Taxonomy" id="225400"/>
    <lineage>
        <taxon>Eukaryota</taxon>
        <taxon>Metazoa</taxon>
        <taxon>Chordata</taxon>
        <taxon>Craniata</taxon>
        <taxon>Vertebrata</taxon>
        <taxon>Euteleostomi</taxon>
        <taxon>Mammalia</taxon>
        <taxon>Eutheria</taxon>
        <taxon>Laurasiatheria</taxon>
        <taxon>Chiroptera</taxon>
        <taxon>Yangochiroptera</taxon>
        <taxon>Vespertilionidae</taxon>
        <taxon>Myotis</taxon>
    </lineage>
</organism>
<evidence type="ECO:0000313" key="2">
    <source>
        <dbReference type="EMBL" id="ELK36884.1"/>
    </source>
</evidence>
<dbReference type="Proteomes" id="UP000010556">
    <property type="component" value="Unassembled WGS sequence"/>
</dbReference>
<protein>
    <submittedName>
        <fullName evidence="2">Uncharacterized protein</fullName>
    </submittedName>
</protein>
<evidence type="ECO:0000313" key="3">
    <source>
        <dbReference type="Proteomes" id="UP000010556"/>
    </source>
</evidence>
<accession>L5ME26</accession>
<feature type="compositionally biased region" description="Pro residues" evidence="1">
    <location>
        <begin position="13"/>
        <end position="26"/>
    </location>
</feature>
<evidence type="ECO:0000256" key="1">
    <source>
        <dbReference type="SAM" id="MobiDB-lite"/>
    </source>
</evidence>
<feature type="region of interest" description="Disordered" evidence="1">
    <location>
        <begin position="1"/>
        <end position="87"/>
    </location>
</feature>
<keyword evidence="3" id="KW-1185">Reference proteome</keyword>
<sequence>MADIQSLLVYTPPSAPAPHPPPPPLLPRGGSGSALSAPPQRRVTSSSRGCPPAAPSLPTYHEERLLPPAHKSQVHVTSTGSEHFPGPLLWEPPASLLDLTCSRSENEHSAPVEGKIYSAAASVKPDTWSMKFAIKICGLCGMKLSHVGEKPFSNASSGELLKTA</sequence>
<gene>
    <name evidence="2" type="ORF">MDA_GLEAN10008428</name>
</gene>
<dbReference type="AlphaFoldDB" id="L5ME26"/>